<dbReference type="PANTHER" id="PTHR33164">
    <property type="entry name" value="TRANSCRIPTIONAL REGULATOR, MARR FAMILY"/>
    <property type="match status" value="1"/>
</dbReference>
<evidence type="ECO:0000313" key="3">
    <source>
        <dbReference type="Proteomes" id="UP000198707"/>
    </source>
</evidence>
<proteinExistence type="predicted"/>
<dbReference type="InterPro" id="IPR000835">
    <property type="entry name" value="HTH_MarR-typ"/>
</dbReference>
<dbReference type="Proteomes" id="UP000198707">
    <property type="component" value="Unassembled WGS sequence"/>
</dbReference>
<dbReference type="STRING" id="1144548.SAMN05443287_102264"/>
<dbReference type="InterPro" id="IPR039422">
    <property type="entry name" value="MarR/SlyA-like"/>
</dbReference>
<dbReference type="PANTHER" id="PTHR33164:SF99">
    <property type="entry name" value="MARR FAMILY REGULATORY PROTEIN"/>
    <property type="match status" value="1"/>
</dbReference>
<name>A0A1H6UID9_9ACTN</name>
<dbReference type="AlphaFoldDB" id="A0A1H6UID9"/>
<dbReference type="GO" id="GO:0003677">
    <property type="term" value="F:DNA binding"/>
    <property type="evidence" value="ECO:0007669"/>
    <property type="project" value="UniProtKB-KW"/>
</dbReference>
<dbReference type="InterPro" id="IPR036390">
    <property type="entry name" value="WH_DNA-bd_sf"/>
</dbReference>
<gene>
    <name evidence="2" type="ORF">SAMN05443287_102264</name>
</gene>
<protein>
    <submittedName>
        <fullName evidence="2">DNA-binding transcriptional regulator, MarR family</fullName>
    </submittedName>
</protein>
<dbReference type="InterPro" id="IPR036388">
    <property type="entry name" value="WH-like_DNA-bd_sf"/>
</dbReference>
<evidence type="ECO:0000259" key="1">
    <source>
        <dbReference type="PROSITE" id="PS50995"/>
    </source>
</evidence>
<accession>A0A1H6UID9</accession>
<sequence>MPPSEKTRLPGQDALRDSVLGGDLVFLLARANALMLAAANAALAEHGLKARSYSVLALAADGARPTQRELAEFLRLDPSQIVALVDGLEKRQLIERRTDPADRRANVLVATDAGRALFARAQESARAVELGLLATVTPEEHERLADLLRLLAFPDWAVSDSRTGQRSRGTARSARHLG</sequence>
<dbReference type="RefSeq" id="WP_092376247.1">
    <property type="nucleotide sequence ID" value="NZ_BOPI01000003.1"/>
</dbReference>
<dbReference type="EMBL" id="FNYV01000002">
    <property type="protein sequence ID" value="SEI92048.1"/>
    <property type="molecule type" value="Genomic_DNA"/>
</dbReference>
<dbReference type="OrthoDB" id="5148120at2"/>
<evidence type="ECO:0000313" key="2">
    <source>
        <dbReference type="EMBL" id="SEI92048.1"/>
    </source>
</evidence>
<dbReference type="GO" id="GO:0006950">
    <property type="term" value="P:response to stress"/>
    <property type="evidence" value="ECO:0007669"/>
    <property type="project" value="TreeGrafter"/>
</dbReference>
<dbReference type="GO" id="GO:0003700">
    <property type="term" value="F:DNA-binding transcription factor activity"/>
    <property type="evidence" value="ECO:0007669"/>
    <property type="project" value="InterPro"/>
</dbReference>
<feature type="domain" description="HTH marR-type" evidence="1">
    <location>
        <begin position="21"/>
        <end position="153"/>
    </location>
</feature>
<dbReference type="PRINTS" id="PR00598">
    <property type="entry name" value="HTHMARR"/>
</dbReference>
<dbReference type="PROSITE" id="PS50995">
    <property type="entry name" value="HTH_MARR_2"/>
    <property type="match status" value="1"/>
</dbReference>
<dbReference type="Pfam" id="PF12802">
    <property type="entry name" value="MarR_2"/>
    <property type="match status" value="1"/>
</dbReference>
<dbReference type="Gene3D" id="1.10.10.10">
    <property type="entry name" value="Winged helix-like DNA-binding domain superfamily/Winged helix DNA-binding domain"/>
    <property type="match status" value="1"/>
</dbReference>
<keyword evidence="2" id="KW-0238">DNA-binding</keyword>
<keyword evidence="3" id="KW-1185">Reference proteome</keyword>
<organism evidence="2 3">
    <name type="scientific">Micromonospora phaseoli</name>
    <dbReference type="NCBI Taxonomy" id="1144548"/>
    <lineage>
        <taxon>Bacteria</taxon>
        <taxon>Bacillati</taxon>
        <taxon>Actinomycetota</taxon>
        <taxon>Actinomycetes</taxon>
        <taxon>Micromonosporales</taxon>
        <taxon>Micromonosporaceae</taxon>
        <taxon>Micromonospora</taxon>
    </lineage>
</organism>
<reference evidence="3" key="1">
    <citation type="submission" date="2016-10" db="EMBL/GenBank/DDBJ databases">
        <authorList>
            <person name="Varghese N."/>
            <person name="Submissions S."/>
        </authorList>
    </citation>
    <scope>NUCLEOTIDE SEQUENCE [LARGE SCALE GENOMIC DNA]</scope>
    <source>
        <strain evidence="3">CGMCC 4.7038</strain>
    </source>
</reference>
<dbReference type="SUPFAM" id="SSF46785">
    <property type="entry name" value="Winged helix' DNA-binding domain"/>
    <property type="match status" value="1"/>
</dbReference>
<dbReference type="SMART" id="SM00347">
    <property type="entry name" value="HTH_MARR"/>
    <property type="match status" value="1"/>
</dbReference>